<dbReference type="Pfam" id="PF05728">
    <property type="entry name" value="UPF0227"/>
    <property type="match status" value="1"/>
</dbReference>
<dbReference type="PANTHER" id="PTHR35602:SF3">
    <property type="entry name" value="ESTERASE YQIA"/>
    <property type="match status" value="1"/>
</dbReference>
<reference evidence="1 2" key="1">
    <citation type="submission" date="2019-02" db="EMBL/GenBank/DDBJ databases">
        <title>The Batch Genome Submission of Acinetobacter spp. strains.</title>
        <authorList>
            <person name="Qin J."/>
            <person name="Hu Y."/>
            <person name="Ye H."/>
            <person name="Wei L."/>
            <person name="Feng Y."/>
            <person name="Zong Z."/>
        </authorList>
    </citation>
    <scope>NUCLEOTIDE SEQUENCE [LARGE SCALE GENOMIC DNA]</scope>
    <source>
        <strain evidence="1 2">WCHAW060049</strain>
    </source>
</reference>
<name>A0A4Q7ALP9_9GAMM</name>
<keyword evidence="2" id="KW-1185">Reference proteome</keyword>
<accession>A0A4Q7ALP9</accession>
<comment type="caution">
    <text evidence="1">The sequence shown here is derived from an EMBL/GenBank/DDBJ whole genome shotgun (WGS) entry which is preliminary data.</text>
</comment>
<dbReference type="EMBL" id="SGSQ01000004">
    <property type="protein sequence ID" value="RZG48413.1"/>
    <property type="molecule type" value="Genomic_DNA"/>
</dbReference>
<protein>
    <submittedName>
        <fullName evidence="1">Esterase</fullName>
    </submittedName>
</protein>
<dbReference type="AlphaFoldDB" id="A0A4Q7ALP9"/>
<dbReference type="PANTHER" id="PTHR35602">
    <property type="entry name" value="ESTERASE YQIA-RELATED"/>
    <property type="match status" value="1"/>
</dbReference>
<gene>
    <name evidence="1" type="ORF">EXU28_03595</name>
</gene>
<dbReference type="Proteomes" id="UP000293863">
    <property type="component" value="Unassembled WGS sequence"/>
</dbReference>
<sequence>MNIIYLHGFKSSPLSIKGQQLDEYCRNHSSNNVYLPDLNQHPQMVLDQISQLIEELPNVGLVGSSLGGFYATQLVAKYGVPAVLINPAMRPWALFRELFGMEHIPLKVTEQWTLDHAQLDHLEAIAVPFVQDADKIMVLLQQGDEILDYREAERYYSAAPHSSLIMTEMHGNHAMENFADKIPMILEFLSYSVK</sequence>
<dbReference type="SUPFAM" id="SSF53474">
    <property type="entry name" value="alpha/beta-Hydrolases"/>
    <property type="match status" value="1"/>
</dbReference>
<dbReference type="InterPro" id="IPR029058">
    <property type="entry name" value="AB_hydrolase_fold"/>
</dbReference>
<dbReference type="InterPro" id="IPR008886">
    <property type="entry name" value="UPF0227/Esterase_YqiA"/>
</dbReference>
<dbReference type="RefSeq" id="WP_130131081.1">
    <property type="nucleotide sequence ID" value="NZ_SGSQ01000004.1"/>
</dbReference>
<proteinExistence type="predicted"/>
<dbReference type="Gene3D" id="3.40.50.1820">
    <property type="entry name" value="alpha/beta hydrolase"/>
    <property type="match status" value="1"/>
</dbReference>
<evidence type="ECO:0000313" key="2">
    <source>
        <dbReference type="Proteomes" id="UP000293863"/>
    </source>
</evidence>
<organism evidence="1 2">
    <name type="scientific">Acinetobacter wuhouensis</name>
    <dbReference type="NCBI Taxonomy" id="1879050"/>
    <lineage>
        <taxon>Bacteria</taxon>
        <taxon>Pseudomonadati</taxon>
        <taxon>Pseudomonadota</taxon>
        <taxon>Gammaproteobacteria</taxon>
        <taxon>Moraxellales</taxon>
        <taxon>Moraxellaceae</taxon>
        <taxon>Acinetobacter</taxon>
    </lineage>
</organism>
<evidence type="ECO:0000313" key="1">
    <source>
        <dbReference type="EMBL" id="RZG48413.1"/>
    </source>
</evidence>